<dbReference type="Proteomes" id="UP000692954">
    <property type="component" value="Unassembled WGS sequence"/>
</dbReference>
<reference evidence="1" key="1">
    <citation type="submission" date="2021-01" db="EMBL/GenBank/DDBJ databases">
        <authorList>
            <consortium name="Genoscope - CEA"/>
            <person name="William W."/>
        </authorList>
    </citation>
    <scope>NUCLEOTIDE SEQUENCE</scope>
</reference>
<evidence type="ECO:0000313" key="2">
    <source>
        <dbReference type="Proteomes" id="UP000692954"/>
    </source>
</evidence>
<name>A0A8S1MTA2_9CILI</name>
<gene>
    <name evidence="1" type="ORF">PSON_ATCC_30995.1.T0420008</name>
</gene>
<evidence type="ECO:0000313" key="1">
    <source>
        <dbReference type="EMBL" id="CAD8081411.1"/>
    </source>
</evidence>
<comment type="caution">
    <text evidence="1">The sequence shown here is derived from an EMBL/GenBank/DDBJ whole genome shotgun (WGS) entry which is preliminary data.</text>
</comment>
<dbReference type="EMBL" id="CAJJDN010000042">
    <property type="protein sequence ID" value="CAD8081411.1"/>
    <property type="molecule type" value="Genomic_DNA"/>
</dbReference>
<sequence length="80" mass="9541">MKLKSIQTKTFKLIINSKSERRNSKAISIVQRTSIKIYPHINYLINILQIKTQDLNKLPQILSYMKLQIINIKIYSYQFQ</sequence>
<keyword evidence="2" id="KW-1185">Reference proteome</keyword>
<protein>
    <submittedName>
        <fullName evidence="1">Uncharacterized protein</fullName>
    </submittedName>
</protein>
<dbReference type="AlphaFoldDB" id="A0A8S1MTA2"/>
<accession>A0A8S1MTA2</accession>
<organism evidence="1 2">
    <name type="scientific">Paramecium sonneborni</name>
    <dbReference type="NCBI Taxonomy" id="65129"/>
    <lineage>
        <taxon>Eukaryota</taxon>
        <taxon>Sar</taxon>
        <taxon>Alveolata</taxon>
        <taxon>Ciliophora</taxon>
        <taxon>Intramacronucleata</taxon>
        <taxon>Oligohymenophorea</taxon>
        <taxon>Peniculida</taxon>
        <taxon>Parameciidae</taxon>
        <taxon>Paramecium</taxon>
    </lineage>
</organism>
<proteinExistence type="predicted"/>